<evidence type="ECO:0000259" key="2">
    <source>
        <dbReference type="Pfam" id="PF06459"/>
    </source>
</evidence>
<proteinExistence type="predicted"/>
<dbReference type="GO" id="GO:0042383">
    <property type="term" value="C:sarcolemma"/>
    <property type="evidence" value="ECO:0007669"/>
    <property type="project" value="TreeGrafter"/>
</dbReference>
<dbReference type="GO" id="GO:0006941">
    <property type="term" value="P:striated muscle contraction"/>
    <property type="evidence" value="ECO:0007669"/>
    <property type="project" value="TreeGrafter"/>
</dbReference>
<organism evidence="3 4">
    <name type="scientific">Toxocara canis</name>
    <name type="common">Canine roundworm</name>
    <dbReference type="NCBI Taxonomy" id="6265"/>
    <lineage>
        <taxon>Eukaryota</taxon>
        <taxon>Metazoa</taxon>
        <taxon>Ecdysozoa</taxon>
        <taxon>Nematoda</taxon>
        <taxon>Chromadorea</taxon>
        <taxon>Rhabditida</taxon>
        <taxon>Spirurina</taxon>
        <taxon>Ascaridomorpha</taxon>
        <taxon>Ascaridoidea</taxon>
        <taxon>Toxocaridae</taxon>
        <taxon>Toxocara</taxon>
    </lineage>
</organism>
<dbReference type="OrthoDB" id="5872942at2759"/>
<dbReference type="InterPro" id="IPR009460">
    <property type="entry name" value="Ryanrecept_TM4-6"/>
</dbReference>
<keyword evidence="1" id="KW-1133">Transmembrane helix</keyword>
<protein>
    <submittedName>
        <fullName evidence="3">Ryanodine receptor 3</fullName>
    </submittedName>
</protein>
<feature type="transmembrane region" description="Helical" evidence="1">
    <location>
        <begin position="59"/>
        <end position="81"/>
    </location>
</feature>
<name>A0A0B2URF1_TOXCA</name>
<dbReference type="PANTHER" id="PTHR46399">
    <property type="entry name" value="B30.2/SPRY DOMAIN-CONTAINING PROTEIN"/>
    <property type="match status" value="1"/>
</dbReference>
<dbReference type="Pfam" id="PF06459">
    <property type="entry name" value="RR_TM4-6"/>
    <property type="match status" value="1"/>
</dbReference>
<keyword evidence="4" id="KW-1185">Reference proteome</keyword>
<evidence type="ECO:0000313" key="4">
    <source>
        <dbReference type="Proteomes" id="UP000031036"/>
    </source>
</evidence>
<dbReference type="STRING" id="6265.A0A0B2URF1"/>
<evidence type="ECO:0000313" key="3">
    <source>
        <dbReference type="EMBL" id="KHN71712.1"/>
    </source>
</evidence>
<keyword evidence="1" id="KW-0812">Transmembrane</keyword>
<dbReference type="GO" id="GO:0033017">
    <property type="term" value="C:sarcoplasmic reticulum membrane"/>
    <property type="evidence" value="ECO:0007669"/>
    <property type="project" value="TreeGrafter"/>
</dbReference>
<keyword evidence="3" id="KW-0675">Receptor</keyword>
<dbReference type="GO" id="GO:0014808">
    <property type="term" value="P:release of sequestered calcium ion into cytosol by sarcoplasmic reticulum"/>
    <property type="evidence" value="ECO:0007669"/>
    <property type="project" value="TreeGrafter"/>
</dbReference>
<feature type="domain" description="Ryanodine Receptor TM 4-6" evidence="2">
    <location>
        <begin position="26"/>
        <end position="86"/>
    </location>
</feature>
<dbReference type="PANTHER" id="PTHR46399:SF8">
    <property type="entry name" value="B30.2_SPRY DOMAIN-CONTAINING PROTEIN"/>
    <property type="match status" value="1"/>
</dbReference>
<dbReference type="GO" id="GO:0006874">
    <property type="term" value="P:intracellular calcium ion homeostasis"/>
    <property type="evidence" value="ECO:0007669"/>
    <property type="project" value="InterPro"/>
</dbReference>
<dbReference type="EMBL" id="JPKZ01020866">
    <property type="protein sequence ID" value="KHN71712.1"/>
    <property type="molecule type" value="Genomic_DNA"/>
</dbReference>
<sequence length="121" mass="14197">MPYNDHLLSLSPTVLKYFLSSSEVDDSEEEEEATERIYITGMILPYISYEVTGWMLAQLLYWISVVHAVASFALLVSFYQLKIPLITFKREKEVARRLMFDGCWVTEEEDEERSLVDTVMW</sequence>
<gene>
    <name evidence="3" type="ORF">Tcan_02091</name>
</gene>
<keyword evidence="1" id="KW-0472">Membrane</keyword>
<comment type="caution">
    <text evidence="3">The sequence shown here is derived from an EMBL/GenBank/DDBJ whole genome shotgun (WGS) entry which is preliminary data.</text>
</comment>
<dbReference type="InterPro" id="IPR015925">
    <property type="entry name" value="Ryanodine_IP3_receptor"/>
</dbReference>
<reference evidence="3 4" key="1">
    <citation type="submission" date="2014-11" db="EMBL/GenBank/DDBJ databases">
        <title>Genetic blueprint of the zoonotic pathogen Toxocara canis.</title>
        <authorList>
            <person name="Zhu X.-Q."/>
            <person name="Korhonen P.K."/>
            <person name="Cai H."/>
            <person name="Young N.D."/>
            <person name="Nejsum P."/>
            <person name="von Samson-Himmelstjerna G."/>
            <person name="Boag P.R."/>
            <person name="Tan P."/>
            <person name="Li Q."/>
            <person name="Min J."/>
            <person name="Yang Y."/>
            <person name="Wang X."/>
            <person name="Fang X."/>
            <person name="Hall R.S."/>
            <person name="Hofmann A."/>
            <person name="Sternberg P.W."/>
            <person name="Jex A.R."/>
            <person name="Gasser R.B."/>
        </authorList>
    </citation>
    <scope>NUCLEOTIDE SEQUENCE [LARGE SCALE GENOMIC DNA]</scope>
    <source>
        <strain evidence="3">PN_DK_2014</strain>
    </source>
</reference>
<evidence type="ECO:0000256" key="1">
    <source>
        <dbReference type="SAM" id="Phobius"/>
    </source>
</evidence>
<accession>A0A0B2URF1</accession>
<dbReference type="GO" id="GO:0005790">
    <property type="term" value="C:smooth endoplasmic reticulum"/>
    <property type="evidence" value="ECO:0007669"/>
    <property type="project" value="TreeGrafter"/>
</dbReference>
<dbReference type="Proteomes" id="UP000031036">
    <property type="component" value="Unassembled WGS sequence"/>
</dbReference>
<dbReference type="GO" id="GO:0034704">
    <property type="term" value="C:calcium channel complex"/>
    <property type="evidence" value="ECO:0007669"/>
    <property type="project" value="TreeGrafter"/>
</dbReference>
<dbReference type="AlphaFoldDB" id="A0A0B2URF1"/>
<dbReference type="GO" id="GO:0030018">
    <property type="term" value="C:Z disc"/>
    <property type="evidence" value="ECO:0007669"/>
    <property type="project" value="TreeGrafter"/>
</dbReference>
<dbReference type="GO" id="GO:0005219">
    <property type="term" value="F:ryanodine-sensitive calcium-release channel activity"/>
    <property type="evidence" value="ECO:0007669"/>
    <property type="project" value="InterPro"/>
</dbReference>